<evidence type="ECO:0000313" key="2">
    <source>
        <dbReference type="Proteomes" id="UP001056855"/>
    </source>
</evidence>
<dbReference type="GeneID" id="73290285"/>
<organism evidence="1 2">
    <name type="scientific">Natronosalvus rutilus</name>
    <dbReference type="NCBI Taxonomy" id="2953753"/>
    <lineage>
        <taxon>Archaea</taxon>
        <taxon>Methanobacteriati</taxon>
        <taxon>Methanobacteriota</taxon>
        <taxon>Stenosarchaea group</taxon>
        <taxon>Halobacteria</taxon>
        <taxon>Halobacteriales</taxon>
        <taxon>Natrialbaceae</taxon>
        <taxon>Natronosalvus</taxon>
    </lineage>
</organism>
<proteinExistence type="predicted"/>
<keyword evidence="1" id="KW-0575">Peroxidase</keyword>
<dbReference type="AlphaFoldDB" id="A0A9E7SV90"/>
<dbReference type="InterPro" id="IPR011008">
    <property type="entry name" value="Dimeric_a/b-barrel"/>
</dbReference>
<dbReference type="InterPro" id="IPR055828">
    <property type="entry name" value="DUF7405"/>
</dbReference>
<dbReference type="EMBL" id="CP100355">
    <property type="protein sequence ID" value="UTF52048.1"/>
    <property type="molecule type" value="Genomic_DNA"/>
</dbReference>
<dbReference type="Proteomes" id="UP001056855">
    <property type="component" value="Chromosome"/>
</dbReference>
<accession>A0A9E7SV90</accession>
<dbReference type="Pfam" id="PF24152">
    <property type="entry name" value="DUF7405"/>
    <property type="match status" value="1"/>
</dbReference>
<dbReference type="RefSeq" id="WP_254155774.1">
    <property type="nucleotide sequence ID" value="NZ_CP100355.1"/>
</dbReference>
<dbReference type="PROSITE" id="PS51257">
    <property type="entry name" value="PROKAR_LIPOPROTEIN"/>
    <property type="match status" value="1"/>
</dbReference>
<gene>
    <name evidence="1" type="ORF">NGM29_09525</name>
</gene>
<reference evidence="1" key="1">
    <citation type="submission" date="2022-06" db="EMBL/GenBank/DDBJ databases">
        <title>Diverse halophilic archaea isolated from saline environments.</title>
        <authorList>
            <person name="Cui H.-L."/>
        </authorList>
    </citation>
    <scope>NUCLEOTIDE SEQUENCE</scope>
    <source>
        <strain evidence="1">WLHS1</strain>
    </source>
</reference>
<dbReference type="SUPFAM" id="SSF54909">
    <property type="entry name" value="Dimeric alpha+beta barrel"/>
    <property type="match status" value="1"/>
</dbReference>
<protein>
    <submittedName>
        <fullName evidence="1">Dyp-type peroxidase</fullName>
    </submittedName>
</protein>
<dbReference type="InterPro" id="IPR006311">
    <property type="entry name" value="TAT_signal"/>
</dbReference>
<keyword evidence="2" id="KW-1185">Reference proteome</keyword>
<dbReference type="PROSITE" id="PS51318">
    <property type="entry name" value="TAT"/>
    <property type="match status" value="1"/>
</dbReference>
<dbReference type="KEGG" id="sawl:NGM29_09525"/>
<sequence>MTRSSRTISRRSFVRSAVAIGGASALSACLDRESGDADAPPRGVDAGGLEELPERQHAWTAAQRTDEHGNPLVPEHHVTLHFSYIGGSPTDEERTQVETAFETLERAYARSNEGLLFTVGYGPTYFDRFDESLPEHVDLPEPTALAPIETPEFDSYDAMFHLASDRGSVVLSAEEALTGELESINGVDVEATLEGVLEAEERRTGFTGAGLPAENQDGVRGIPNSEPVSEDAPMFMGFKSGFKKNQASEDRVTIQEGPFAEGTTTHLSRIRLSLDQWYEQDSRTIRERKMFCPAHAEEGKIEGAGDNLGDSSQLGDCPAHTLEDAREYGTVGHSQKSARARENDEPIILRRDFNSTDDDEAGLHFLSHQRRIEDFVKTREAMNGTDVAEQSAIGARTNNGILQYMTVRRRANYLVPPRRHRSLPTPRPK</sequence>
<name>A0A9E7SV90_9EURY</name>
<evidence type="ECO:0000313" key="1">
    <source>
        <dbReference type="EMBL" id="UTF52048.1"/>
    </source>
</evidence>
<keyword evidence="1" id="KW-0560">Oxidoreductase</keyword>
<dbReference type="GO" id="GO:0004601">
    <property type="term" value="F:peroxidase activity"/>
    <property type="evidence" value="ECO:0007669"/>
    <property type="project" value="UniProtKB-KW"/>
</dbReference>